<gene>
    <name evidence="7" type="ORF">F1559_002522</name>
</gene>
<name>A0A7J7ICT8_9RHOD</name>
<evidence type="ECO:0000256" key="4">
    <source>
        <dbReference type="PROSITE-ProRule" id="PRU00042"/>
    </source>
</evidence>
<proteinExistence type="predicted"/>
<dbReference type="InterPro" id="IPR041661">
    <property type="entry name" value="ZN622/Rei1/Reh1_Znf-C2H2"/>
</dbReference>
<dbReference type="GO" id="GO:0008270">
    <property type="term" value="F:zinc ion binding"/>
    <property type="evidence" value="ECO:0007669"/>
    <property type="project" value="UniProtKB-KW"/>
</dbReference>
<evidence type="ECO:0000313" key="7">
    <source>
        <dbReference type="EMBL" id="KAF6000905.1"/>
    </source>
</evidence>
<reference evidence="7 8" key="1">
    <citation type="journal article" date="2020" name="J. Phycol.">
        <title>Comparative genome analysis reveals Cyanidiococcus gen. nov., a new extremophilic red algal genus sister to Cyanidioschyzon (Cyanidioschyzonaceae, Rhodophyta).</title>
        <authorList>
            <person name="Liu S.-L."/>
            <person name="Chiang Y.-R."/>
            <person name="Yoon H.S."/>
            <person name="Fu H.-Y."/>
        </authorList>
    </citation>
    <scope>NUCLEOTIDE SEQUENCE [LARGE SCALE GENOMIC DNA]</scope>
    <source>
        <strain evidence="7 8">THAL066</strain>
    </source>
</reference>
<dbReference type="OrthoDB" id="19329at2759"/>
<dbReference type="Pfam" id="PF12171">
    <property type="entry name" value="zf-C2H2_jaz"/>
    <property type="match status" value="1"/>
</dbReference>
<feature type="domain" description="C2H2-type" evidence="6">
    <location>
        <begin position="161"/>
        <end position="190"/>
    </location>
</feature>
<evidence type="ECO:0000313" key="8">
    <source>
        <dbReference type="Proteomes" id="UP000530660"/>
    </source>
</evidence>
<organism evidence="7 8">
    <name type="scientific">Cyanidiococcus yangmingshanensis</name>
    <dbReference type="NCBI Taxonomy" id="2690220"/>
    <lineage>
        <taxon>Eukaryota</taxon>
        <taxon>Rhodophyta</taxon>
        <taxon>Bangiophyceae</taxon>
        <taxon>Cyanidiales</taxon>
        <taxon>Cyanidiaceae</taxon>
        <taxon>Cyanidiococcus</taxon>
    </lineage>
</organism>
<keyword evidence="2 4" id="KW-0863">Zinc-finger</keyword>
<keyword evidence="8" id="KW-1185">Reference proteome</keyword>
<dbReference type="PROSITE" id="PS50157">
    <property type="entry name" value="ZINC_FINGER_C2H2_2"/>
    <property type="match status" value="1"/>
</dbReference>
<dbReference type="GO" id="GO:0042273">
    <property type="term" value="P:ribosomal large subunit biogenesis"/>
    <property type="evidence" value="ECO:0007669"/>
    <property type="project" value="TreeGrafter"/>
</dbReference>
<dbReference type="Proteomes" id="UP000530660">
    <property type="component" value="Unassembled WGS sequence"/>
</dbReference>
<accession>A0A7J7ICT8</accession>
<evidence type="ECO:0000256" key="5">
    <source>
        <dbReference type="SAM" id="MobiDB-lite"/>
    </source>
</evidence>
<evidence type="ECO:0000256" key="3">
    <source>
        <dbReference type="ARBA" id="ARBA00022833"/>
    </source>
</evidence>
<dbReference type="PANTHER" id="PTHR13182">
    <property type="entry name" value="ZINC FINGER PROTEIN 622"/>
    <property type="match status" value="1"/>
</dbReference>
<feature type="region of interest" description="Disordered" evidence="5">
    <location>
        <begin position="383"/>
        <end position="417"/>
    </location>
</feature>
<evidence type="ECO:0000256" key="2">
    <source>
        <dbReference type="ARBA" id="ARBA00022771"/>
    </source>
</evidence>
<dbReference type="AlphaFoldDB" id="A0A7J7ICT8"/>
<keyword evidence="1" id="KW-0479">Metal-binding</keyword>
<evidence type="ECO:0000259" key="6">
    <source>
        <dbReference type="PROSITE" id="PS50157"/>
    </source>
</evidence>
<dbReference type="PANTHER" id="PTHR13182:SF8">
    <property type="entry name" value="CYTOPLASMIC 60S SUBUNIT BIOGENESIS FACTOR ZNF622"/>
    <property type="match status" value="1"/>
</dbReference>
<dbReference type="SUPFAM" id="SSF57667">
    <property type="entry name" value="beta-beta-alpha zinc fingers"/>
    <property type="match status" value="1"/>
</dbReference>
<dbReference type="EMBL" id="VWRR01000017">
    <property type="protein sequence ID" value="KAF6000905.1"/>
    <property type="molecule type" value="Genomic_DNA"/>
</dbReference>
<dbReference type="PROSITE" id="PS00028">
    <property type="entry name" value="ZINC_FINGER_C2H2_1"/>
    <property type="match status" value="1"/>
</dbReference>
<protein>
    <recommendedName>
        <fullName evidence="6">C2H2-type domain-containing protein</fullName>
    </recommendedName>
</protein>
<evidence type="ECO:0000256" key="1">
    <source>
        <dbReference type="ARBA" id="ARBA00022723"/>
    </source>
</evidence>
<dbReference type="InterPro" id="IPR013087">
    <property type="entry name" value="Znf_C2H2_type"/>
</dbReference>
<dbReference type="InterPro" id="IPR022755">
    <property type="entry name" value="Znf_C2H2_jaz"/>
</dbReference>
<dbReference type="GO" id="GO:0030687">
    <property type="term" value="C:preribosome, large subunit precursor"/>
    <property type="evidence" value="ECO:0007669"/>
    <property type="project" value="TreeGrafter"/>
</dbReference>
<sequence length="537" mass="60748">MRLELGFSEATKVHVATPSRQHVFCVACHWTVDSAATERESYDECSDTRSVEDVLEKRRAHYRSDWHRVNLKRRVAQLPPLTEAEFEERVGGYLEDDARADGALELSTDEERADKERQASGYTVKAPAAFVVQGHDEPQTVEVRAHHRKRFQQRAEQPHRTECIWCQKGFSSERALEQHERSARHQDKLRELGIAELCKPPPSVDVSATSSTEDIDLDTWIGERLREAQPLDVNECLFCTEAVSMKDDAQHHERHKALLANLRHMAREHSFFVPYIEHCCDLEGLLRYLGTKVGLGFCCIYGGSQVSLGSAPDGATQHADRRAETFNSLQACRNHMRDTGHCKLPDFDSEEVWNEYQEFYSFTPVRSLGELWDGASNGLDPSWSTEECEDPTISDEAPWEPRVAHSDRSESVSASDEDPVGLQVGVYGRIAGHRSFWRYYRQRLVANRRASLPVAIAIQERQKIAGEYRKLVPKGADSLRSSARANSVAQSQASIPPRPLLERWRRAQLAQALSNDATRRGRASRSAIAVLNSGYRG</sequence>
<keyword evidence="3" id="KW-0862">Zinc</keyword>
<dbReference type="Gene3D" id="3.30.160.60">
    <property type="entry name" value="Classic Zinc Finger"/>
    <property type="match status" value="1"/>
</dbReference>
<comment type="caution">
    <text evidence="7">The sequence shown here is derived from an EMBL/GenBank/DDBJ whole genome shotgun (WGS) entry which is preliminary data.</text>
</comment>
<dbReference type="InterPro" id="IPR036236">
    <property type="entry name" value="Znf_C2H2_sf"/>
</dbReference>
<dbReference type="Pfam" id="PF12756">
    <property type="entry name" value="zf-C2H2_2"/>
    <property type="match status" value="1"/>
</dbReference>
<dbReference type="InterPro" id="IPR040025">
    <property type="entry name" value="Znf622/Rei1/Reh1"/>
</dbReference>